<dbReference type="Proteomes" id="UP000240760">
    <property type="component" value="Unassembled WGS sequence"/>
</dbReference>
<accession>A0A2T4BSL5</accession>
<name>A0A2T4BSL5_TRILO</name>
<sequence>MHQIVHCSGSRAPNHSTDAFQVPRLLQRLVAPASAQFQRPRAPAGRQRVVLALGSRLLRSWGCCAVLTGHPSPASTNVLHTLTSVTLQAIPSAASGPAPSQDLQAYYFPPWFSLTLVCHQSTCASARSSLLLLSRRQPQLQLRPLPASVCRHLRRTYLTPYRTWHPASLCTHKHPPAQTQKTRTRAD</sequence>
<proteinExistence type="predicted"/>
<keyword evidence="2" id="KW-1185">Reference proteome</keyword>
<gene>
    <name evidence="1" type="ORF">M440DRAFT_1096122</name>
</gene>
<reference evidence="1 2" key="1">
    <citation type="submission" date="2016-07" db="EMBL/GenBank/DDBJ databases">
        <title>Multiple horizontal gene transfer events from other fungi enriched the ability of initially mycotrophic Trichoderma (Ascomycota) to feed on dead plant biomass.</title>
        <authorList>
            <consortium name="DOE Joint Genome Institute"/>
            <person name="Aerts A."/>
            <person name="Atanasova L."/>
            <person name="Chenthamara K."/>
            <person name="Zhang J."/>
            <person name="Grujic M."/>
            <person name="Henrissat B."/>
            <person name="Kuo A."/>
            <person name="Salamov A."/>
            <person name="Lipzen A."/>
            <person name="Labutti K."/>
            <person name="Barry K."/>
            <person name="Miao Y."/>
            <person name="Rahimi M.J."/>
            <person name="Shen Q."/>
            <person name="Grigoriev I.V."/>
            <person name="Kubicek C.P."/>
            <person name="Druzhinina I.S."/>
        </authorList>
    </citation>
    <scope>NUCLEOTIDE SEQUENCE [LARGE SCALE GENOMIC DNA]</scope>
    <source>
        <strain evidence="1 2">ATCC 18648</strain>
    </source>
</reference>
<protein>
    <submittedName>
        <fullName evidence="1">Uncharacterized protein</fullName>
    </submittedName>
</protein>
<organism evidence="1 2">
    <name type="scientific">Trichoderma longibrachiatum ATCC 18648</name>
    <dbReference type="NCBI Taxonomy" id="983965"/>
    <lineage>
        <taxon>Eukaryota</taxon>
        <taxon>Fungi</taxon>
        <taxon>Dikarya</taxon>
        <taxon>Ascomycota</taxon>
        <taxon>Pezizomycotina</taxon>
        <taxon>Sordariomycetes</taxon>
        <taxon>Hypocreomycetidae</taxon>
        <taxon>Hypocreales</taxon>
        <taxon>Hypocreaceae</taxon>
        <taxon>Trichoderma</taxon>
    </lineage>
</organism>
<evidence type="ECO:0000313" key="2">
    <source>
        <dbReference type="Proteomes" id="UP000240760"/>
    </source>
</evidence>
<dbReference type="EMBL" id="KZ679142">
    <property type="protein sequence ID" value="PTB72302.1"/>
    <property type="molecule type" value="Genomic_DNA"/>
</dbReference>
<dbReference type="AlphaFoldDB" id="A0A2T4BSL5"/>
<evidence type="ECO:0000313" key="1">
    <source>
        <dbReference type="EMBL" id="PTB72302.1"/>
    </source>
</evidence>